<gene>
    <name evidence="2" type="ORF">H6G81_34430</name>
</gene>
<evidence type="ECO:0000313" key="3">
    <source>
        <dbReference type="Proteomes" id="UP000660380"/>
    </source>
</evidence>
<sequence length="144" mass="14931">MAKKGQKLGPRATVVFGTIKTVNPANKSGTGRSVQYSYMRKSTAEFFGLKPAPDAKGVKGKNGRQVSVKGSKGSGSIKIPVGSGTGATPAAKAGKGKIVYKSIPVPSGANIDSIKKFIGTFTKNKPDSFVTKDGQTWPVGTKTK</sequence>
<reference evidence="2 3" key="1">
    <citation type="journal article" date="2020" name="ISME J.">
        <title>Comparative genomics reveals insights into cyanobacterial evolution and habitat adaptation.</title>
        <authorList>
            <person name="Chen M.Y."/>
            <person name="Teng W.K."/>
            <person name="Zhao L."/>
            <person name="Hu C.X."/>
            <person name="Zhou Y.K."/>
            <person name="Han B.P."/>
            <person name="Song L.R."/>
            <person name="Shu W.S."/>
        </authorList>
    </citation>
    <scope>NUCLEOTIDE SEQUENCE [LARGE SCALE GENOMIC DNA]</scope>
    <source>
        <strain evidence="2 3">FACHB-248</strain>
    </source>
</reference>
<protein>
    <submittedName>
        <fullName evidence="2">Uncharacterized protein</fullName>
    </submittedName>
</protein>
<organism evidence="2 3">
    <name type="scientific">Scytonema hofmannii FACHB-248</name>
    <dbReference type="NCBI Taxonomy" id="1842502"/>
    <lineage>
        <taxon>Bacteria</taxon>
        <taxon>Bacillati</taxon>
        <taxon>Cyanobacteriota</taxon>
        <taxon>Cyanophyceae</taxon>
        <taxon>Nostocales</taxon>
        <taxon>Scytonemataceae</taxon>
        <taxon>Scytonema</taxon>
    </lineage>
</organism>
<name>A0ABR8H172_9CYAN</name>
<dbReference type="RefSeq" id="WP_029637029.1">
    <property type="nucleotide sequence ID" value="NZ_JACJTA010000158.1"/>
</dbReference>
<dbReference type="Proteomes" id="UP000660380">
    <property type="component" value="Unassembled WGS sequence"/>
</dbReference>
<feature type="compositionally biased region" description="Low complexity" evidence="1">
    <location>
        <begin position="66"/>
        <end position="91"/>
    </location>
</feature>
<evidence type="ECO:0000256" key="1">
    <source>
        <dbReference type="SAM" id="MobiDB-lite"/>
    </source>
</evidence>
<evidence type="ECO:0000313" key="2">
    <source>
        <dbReference type="EMBL" id="MBD2609453.1"/>
    </source>
</evidence>
<feature type="region of interest" description="Disordered" evidence="1">
    <location>
        <begin position="56"/>
        <end position="91"/>
    </location>
</feature>
<proteinExistence type="predicted"/>
<comment type="caution">
    <text evidence="2">The sequence shown here is derived from an EMBL/GenBank/DDBJ whole genome shotgun (WGS) entry which is preliminary data.</text>
</comment>
<accession>A0ABR8H172</accession>
<keyword evidence="3" id="KW-1185">Reference proteome</keyword>
<dbReference type="EMBL" id="JACJTA010000158">
    <property type="protein sequence ID" value="MBD2609453.1"/>
    <property type="molecule type" value="Genomic_DNA"/>
</dbReference>